<dbReference type="Proteomes" id="UP001224325">
    <property type="component" value="Chromosome"/>
</dbReference>
<protein>
    <submittedName>
        <fullName evidence="1">Transcriptional regulator</fullName>
    </submittedName>
</protein>
<accession>A0AAU7EIK6</accession>
<sequence>MQENICSEKKALVEKLGILIESKDQLAPVAARILSYIILTGKTGTTFEDLVSRLCASKSTISTHLNHLQDLKKIVYFTKLGDRKKYFIINQDSIIQGIDNMVETWCSQKELHIEIRQYKEKSNSNNVDEISKFDLEFHDDYIQFLDEATKSVLKLRTKIIEKNNKL</sequence>
<organism evidence="1 2">
    <name type="scientific">Mariniflexile litorale</name>
    <dbReference type="NCBI Taxonomy" id="3045158"/>
    <lineage>
        <taxon>Bacteria</taxon>
        <taxon>Pseudomonadati</taxon>
        <taxon>Bacteroidota</taxon>
        <taxon>Flavobacteriia</taxon>
        <taxon>Flavobacteriales</taxon>
        <taxon>Flavobacteriaceae</taxon>
        <taxon>Mariniflexile</taxon>
    </lineage>
</organism>
<dbReference type="InterPro" id="IPR036388">
    <property type="entry name" value="WH-like_DNA-bd_sf"/>
</dbReference>
<evidence type="ECO:0000313" key="1">
    <source>
        <dbReference type="EMBL" id="XBL15909.1"/>
    </source>
</evidence>
<dbReference type="SUPFAM" id="SSF46785">
    <property type="entry name" value="Winged helix' DNA-binding domain"/>
    <property type="match status" value="1"/>
</dbReference>
<gene>
    <name evidence="1" type="ORF">QLS71_007805</name>
</gene>
<dbReference type="KEGG" id="mlil:QLS71_007805"/>
<dbReference type="RefSeq" id="WP_308993663.1">
    <property type="nucleotide sequence ID" value="NZ_CP155618.1"/>
</dbReference>
<reference evidence="1" key="1">
    <citation type="submission" date="2024-04" db="EMBL/GenBank/DDBJ databases">
        <title>Mariniflexile litorale, isolated from the shallow sediments of the Sea of Japan.</title>
        <authorList>
            <person name="Romanenko L."/>
            <person name="Isaeva M."/>
        </authorList>
    </citation>
    <scope>NUCLEOTIDE SEQUENCE [LARGE SCALE GENOMIC DNA]</scope>
    <source>
        <strain evidence="1">KMM 9835</strain>
    </source>
</reference>
<proteinExistence type="predicted"/>
<dbReference type="Gene3D" id="1.10.10.10">
    <property type="entry name" value="Winged helix-like DNA-binding domain superfamily/Winged helix DNA-binding domain"/>
    <property type="match status" value="1"/>
</dbReference>
<name>A0AAU7EIK6_9FLAO</name>
<dbReference type="EMBL" id="CP155618">
    <property type="protein sequence ID" value="XBL15909.1"/>
    <property type="molecule type" value="Genomic_DNA"/>
</dbReference>
<dbReference type="InterPro" id="IPR036390">
    <property type="entry name" value="WH_DNA-bd_sf"/>
</dbReference>
<evidence type="ECO:0000313" key="2">
    <source>
        <dbReference type="Proteomes" id="UP001224325"/>
    </source>
</evidence>
<dbReference type="AlphaFoldDB" id="A0AAU7EIK6"/>
<keyword evidence="2" id="KW-1185">Reference proteome</keyword>